<accession>A0A2X4TLH7</accession>
<dbReference type="EC" id="2.7.7.7" evidence="3"/>
<dbReference type="SMART" id="SM00479">
    <property type="entry name" value="EXOIII"/>
    <property type="match status" value="1"/>
</dbReference>
<evidence type="ECO:0000313" key="3">
    <source>
        <dbReference type="EMBL" id="SQI28387.1"/>
    </source>
</evidence>
<dbReference type="Pfam" id="PF00533">
    <property type="entry name" value="BRCT"/>
    <property type="match status" value="1"/>
</dbReference>
<reference evidence="3 4" key="1">
    <citation type="submission" date="2018-06" db="EMBL/GenBank/DDBJ databases">
        <authorList>
            <consortium name="Pathogen Informatics"/>
            <person name="Doyle S."/>
        </authorList>
    </citation>
    <scope>NUCLEOTIDE SEQUENCE [LARGE SCALE GENOMIC DNA]</scope>
    <source>
        <strain evidence="3 4">NCTC10994</strain>
    </source>
</reference>
<organism evidence="3 4">
    <name type="scientific">Rhodococcus coprophilus</name>
    <dbReference type="NCBI Taxonomy" id="38310"/>
    <lineage>
        <taxon>Bacteria</taxon>
        <taxon>Bacillati</taxon>
        <taxon>Actinomycetota</taxon>
        <taxon>Actinomycetes</taxon>
        <taxon>Mycobacteriales</taxon>
        <taxon>Nocardiaceae</taxon>
        <taxon>Rhodococcus</taxon>
    </lineage>
</organism>
<gene>
    <name evidence="3" type="primary">polC_2</name>
    <name evidence="3" type="ORF">NCTC10994_00131</name>
</gene>
<dbReference type="Gene3D" id="3.30.420.10">
    <property type="entry name" value="Ribonuclease H-like superfamily/Ribonuclease H"/>
    <property type="match status" value="1"/>
</dbReference>
<protein>
    <submittedName>
        <fullName evidence="3">DNA polymerase III</fullName>
        <ecNumber evidence="3">2.7.7.7</ecNumber>
    </submittedName>
</protein>
<dbReference type="KEGG" id="rcr:NCTC10994_00131"/>
<evidence type="ECO:0000313" key="4">
    <source>
        <dbReference type="Proteomes" id="UP000249091"/>
    </source>
</evidence>
<dbReference type="InterPro" id="IPR012337">
    <property type="entry name" value="RNaseH-like_sf"/>
</dbReference>
<dbReference type="STRING" id="1219011.GCA_001895045_01022"/>
<dbReference type="InterPro" id="IPR013520">
    <property type="entry name" value="Ribonucl_H"/>
</dbReference>
<dbReference type="Gene3D" id="3.40.50.10190">
    <property type="entry name" value="BRCT domain"/>
    <property type="match status" value="1"/>
</dbReference>
<evidence type="ECO:0000256" key="1">
    <source>
        <dbReference type="SAM" id="MobiDB-lite"/>
    </source>
</evidence>
<proteinExistence type="predicted"/>
<dbReference type="GO" id="GO:0008408">
    <property type="term" value="F:3'-5' exonuclease activity"/>
    <property type="evidence" value="ECO:0007669"/>
    <property type="project" value="TreeGrafter"/>
</dbReference>
<dbReference type="GO" id="GO:0005829">
    <property type="term" value="C:cytosol"/>
    <property type="evidence" value="ECO:0007669"/>
    <property type="project" value="TreeGrafter"/>
</dbReference>
<feature type="region of interest" description="Disordered" evidence="1">
    <location>
        <begin position="313"/>
        <end position="339"/>
    </location>
</feature>
<dbReference type="InterPro" id="IPR036397">
    <property type="entry name" value="RNaseH_sf"/>
</dbReference>
<dbReference type="EMBL" id="LS483468">
    <property type="protein sequence ID" value="SQI28387.1"/>
    <property type="molecule type" value="Genomic_DNA"/>
</dbReference>
<dbReference type="RefSeq" id="WP_072699040.1">
    <property type="nucleotide sequence ID" value="NZ_JAFBBL010000001.1"/>
</dbReference>
<sequence length="339" mass="35311">MSARGLSFAAFDVETANADRGSICAIGVVVVRDGILDGTYSWECRPPAAVDYFSAFNTSVHGITGDSVAGAPRFGDVWPQVLEVIGEFPLVSHNAAFDTGAVRKACDHSGLPWPVIRFGCTMVWARRHLDLVSYRLPMVSAALGVELVTHHDAAADAAAAAGIALELAARTGSGTIDALAEAMETRIGRITETGWDGCRRVGKRKIDRLVAPGTAADVDPDHPLYGQVVAFTGGLMSMTRQGAMNAVARCGATAAKAVTRRTTLLVIGDGFTGADPSAFTTGKAARASELRAKGFGIEVLTENDLLELLAQEAPTESPSTSGAVSVPPHPGLVGTQPPM</sequence>
<dbReference type="GO" id="GO:0003887">
    <property type="term" value="F:DNA-directed DNA polymerase activity"/>
    <property type="evidence" value="ECO:0007669"/>
    <property type="project" value="UniProtKB-EC"/>
</dbReference>
<feature type="compositionally biased region" description="Polar residues" evidence="1">
    <location>
        <begin position="314"/>
        <end position="323"/>
    </location>
</feature>
<dbReference type="PANTHER" id="PTHR30231">
    <property type="entry name" value="DNA POLYMERASE III SUBUNIT EPSILON"/>
    <property type="match status" value="1"/>
</dbReference>
<dbReference type="Pfam" id="PF00929">
    <property type="entry name" value="RNase_T"/>
    <property type="match status" value="1"/>
</dbReference>
<dbReference type="CDD" id="cd17748">
    <property type="entry name" value="BRCT_DNA_ligase_like"/>
    <property type="match status" value="1"/>
</dbReference>
<dbReference type="SUPFAM" id="SSF53098">
    <property type="entry name" value="Ribonuclease H-like"/>
    <property type="match status" value="1"/>
</dbReference>
<dbReference type="PANTHER" id="PTHR30231:SF42">
    <property type="entry name" value="EXONUCLEASE"/>
    <property type="match status" value="1"/>
</dbReference>
<keyword evidence="3" id="KW-0808">Transferase</keyword>
<name>A0A2X4TLH7_9NOCA</name>
<dbReference type="SUPFAM" id="SSF52113">
    <property type="entry name" value="BRCT domain"/>
    <property type="match status" value="1"/>
</dbReference>
<dbReference type="Proteomes" id="UP000249091">
    <property type="component" value="Chromosome 1"/>
</dbReference>
<keyword evidence="3" id="KW-0548">Nucleotidyltransferase</keyword>
<evidence type="ECO:0000259" key="2">
    <source>
        <dbReference type="SMART" id="SM00479"/>
    </source>
</evidence>
<dbReference type="GO" id="GO:0003676">
    <property type="term" value="F:nucleic acid binding"/>
    <property type="evidence" value="ECO:0007669"/>
    <property type="project" value="InterPro"/>
</dbReference>
<keyword evidence="4" id="KW-1185">Reference proteome</keyword>
<feature type="domain" description="Exonuclease" evidence="2">
    <location>
        <begin position="7"/>
        <end position="173"/>
    </location>
</feature>
<dbReference type="InterPro" id="IPR001357">
    <property type="entry name" value="BRCT_dom"/>
</dbReference>
<dbReference type="InterPro" id="IPR036420">
    <property type="entry name" value="BRCT_dom_sf"/>
</dbReference>
<dbReference type="AlphaFoldDB" id="A0A2X4TLH7"/>